<reference evidence="2" key="1">
    <citation type="journal article" date="2022" name="bioRxiv">
        <title>Sequencing and chromosome-scale assembly of the giantPleurodeles waltlgenome.</title>
        <authorList>
            <person name="Brown T."/>
            <person name="Elewa A."/>
            <person name="Iarovenko S."/>
            <person name="Subramanian E."/>
            <person name="Araus A.J."/>
            <person name="Petzold A."/>
            <person name="Susuki M."/>
            <person name="Suzuki K.-i.T."/>
            <person name="Hayashi T."/>
            <person name="Toyoda A."/>
            <person name="Oliveira C."/>
            <person name="Osipova E."/>
            <person name="Leigh N.D."/>
            <person name="Simon A."/>
            <person name="Yun M.H."/>
        </authorList>
    </citation>
    <scope>NUCLEOTIDE SEQUENCE</scope>
    <source>
        <strain evidence="2">20211129_DDA</strain>
        <tissue evidence="2">Liver</tissue>
    </source>
</reference>
<evidence type="ECO:0000313" key="2">
    <source>
        <dbReference type="EMBL" id="KAJ1123470.1"/>
    </source>
</evidence>
<sequence>MGCKDLRRTYPGGTAQGARVEVKPLRHAGSTVQGARPQKPRSREDGKEAQRGDEEVEDEEEEVGNEEEEVRDAKEDETKGNWGNDEENKYGGSERTMTTEEKTEIGDGQQGAPMWTSHPEDTEGDHTKEPATFQGERGSTVRATSWGEGREVKDKKSHKSGEH</sequence>
<accession>A0AAV7PDY1</accession>
<comment type="caution">
    <text evidence="2">The sequence shown here is derived from an EMBL/GenBank/DDBJ whole genome shotgun (WGS) entry which is preliminary data.</text>
</comment>
<gene>
    <name evidence="2" type="ORF">NDU88_001939</name>
</gene>
<organism evidence="2 3">
    <name type="scientific">Pleurodeles waltl</name>
    <name type="common">Iberian ribbed newt</name>
    <dbReference type="NCBI Taxonomy" id="8319"/>
    <lineage>
        <taxon>Eukaryota</taxon>
        <taxon>Metazoa</taxon>
        <taxon>Chordata</taxon>
        <taxon>Craniata</taxon>
        <taxon>Vertebrata</taxon>
        <taxon>Euteleostomi</taxon>
        <taxon>Amphibia</taxon>
        <taxon>Batrachia</taxon>
        <taxon>Caudata</taxon>
        <taxon>Salamandroidea</taxon>
        <taxon>Salamandridae</taxon>
        <taxon>Pleurodelinae</taxon>
        <taxon>Pleurodeles</taxon>
    </lineage>
</organism>
<dbReference type="EMBL" id="JANPWB010000011">
    <property type="protein sequence ID" value="KAJ1123470.1"/>
    <property type="molecule type" value="Genomic_DNA"/>
</dbReference>
<name>A0AAV7PDY1_PLEWA</name>
<keyword evidence="3" id="KW-1185">Reference proteome</keyword>
<feature type="compositionally biased region" description="Basic and acidic residues" evidence="1">
    <location>
        <begin position="118"/>
        <end position="129"/>
    </location>
</feature>
<protein>
    <submittedName>
        <fullName evidence="2">Uncharacterized protein</fullName>
    </submittedName>
</protein>
<feature type="compositionally biased region" description="Acidic residues" evidence="1">
    <location>
        <begin position="54"/>
        <end position="70"/>
    </location>
</feature>
<feature type="compositionally biased region" description="Basic and acidic residues" evidence="1">
    <location>
        <begin position="148"/>
        <end position="163"/>
    </location>
</feature>
<feature type="region of interest" description="Disordered" evidence="1">
    <location>
        <begin position="1"/>
        <end position="163"/>
    </location>
</feature>
<feature type="compositionally biased region" description="Basic and acidic residues" evidence="1">
    <location>
        <begin position="41"/>
        <end position="53"/>
    </location>
</feature>
<evidence type="ECO:0000313" key="3">
    <source>
        <dbReference type="Proteomes" id="UP001066276"/>
    </source>
</evidence>
<dbReference type="AlphaFoldDB" id="A0AAV7PDY1"/>
<dbReference type="Proteomes" id="UP001066276">
    <property type="component" value="Chromosome 7"/>
</dbReference>
<proteinExistence type="predicted"/>
<evidence type="ECO:0000256" key="1">
    <source>
        <dbReference type="SAM" id="MobiDB-lite"/>
    </source>
</evidence>